<dbReference type="PANTHER" id="PTHR12957:SF2">
    <property type="entry name" value="INTEGRATOR COMPLEX SUBUNIT 6"/>
    <property type="match status" value="1"/>
</dbReference>
<gene>
    <name evidence="2" type="ORF">BCR33DRAFT_739425</name>
</gene>
<dbReference type="Pfam" id="PF25462">
    <property type="entry name" value="Beta-barrel_INTS6"/>
    <property type="match status" value="1"/>
</dbReference>
<keyword evidence="3" id="KW-1185">Reference proteome</keyword>
<evidence type="ECO:0000313" key="3">
    <source>
        <dbReference type="Proteomes" id="UP000193642"/>
    </source>
</evidence>
<dbReference type="GO" id="GO:0034472">
    <property type="term" value="P:snRNA 3'-end processing"/>
    <property type="evidence" value="ECO:0007669"/>
    <property type="project" value="TreeGrafter"/>
</dbReference>
<accession>A0A1Y2C4S1</accession>
<evidence type="ECO:0000313" key="2">
    <source>
        <dbReference type="EMBL" id="ORY41887.1"/>
    </source>
</evidence>
<proteinExistence type="predicted"/>
<reference evidence="2 3" key="1">
    <citation type="submission" date="2016-07" db="EMBL/GenBank/DDBJ databases">
        <title>Pervasive Adenine N6-methylation of Active Genes in Fungi.</title>
        <authorList>
            <consortium name="DOE Joint Genome Institute"/>
            <person name="Mondo S.J."/>
            <person name="Dannebaum R.O."/>
            <person name="Kuo R.C."/>
            <person name="Labutti K."/>
            <person name="Haridas S."/>
            <person name="Kuo A."/>
            <person name="Salamov A."/>
            <person name="Ahrendt S.R."/>
            <person name="Lipzen A."/>
            <person name="Sullivan W."/>
            <person name="Andreopoulos W.B."/>
            <person name="Clum A."/>
            <person name="Lindquist E."/>
            <person name="Daum C."/>
            <person name="Ramamoorthy G.K."/>
            <person name="Gryganskyi A."/>
            <person name="Culley D."/>
            <person name="Magnuson J.K."/>
            <person name="James T.Y."/>
            <person name="O'Malley M.A."/>
            <person name="Stajich J.E."/>
            <person name="Spatafora J.W."/>
            <person name="Visel A."/>
            <person name="Grigoriev I.V."/>
        </authorList>
    </citation>
    <scope>NUCLEOTIDE SEQUENCE [LARGE SCALE GENOMIC DNA]</scope>
    <source>
        <strain evidence="2 3">JEL800</strain>
    </source>
</reference>
<dbReference type="InterPro" id="IPR051113">
    <property type="entry name" value="Integrator_subunit6"/>
</dbReference>
<dbReference type="OrthoDB" id="17307at2759"/>
<name>A0A1Y2C4S1_9FUNG</name>
<dbReference type="Proteomes" id="UP000193642">
    <property type="component" value="Unassembled WGS sequence"/>
</dbReference>
<dbReference type="EMBL" id="MCGO01000030">
    <property type="protein sequence ID" value="ORY41887.1"/>
    <property type="molecule type" value="Genomic_DNA"/>
</dbReference>
<feature type="domain" description="Integrator complex subunit 6-like beta-barrel" evidence="1">
    <location>
        <begin position="142"/>
        <end position="272"/>
    </location>
</feature>
<comment type="caution">
    <text evidence="2">The sequence shown here is derived from an EMBL/GenBank/DDBJ whole genome shotgun (WGS) entry which is preliminary data.</text>
</comment>
<organism evidence="2 3">
    <name type="scientific">Rhizoclosmatium globosum</name>
    <dbReference type="NCBI Taxonomy" id="329046"/>
    <lineage>
        <taxon>Eukaryota</taxon>
        <taxon>Fungi</taxon>
        <taxon>Fungi incertae sedis</taxon>
        <taxon>Chytridiomycota</taxon>
        <taxon>Chytridiomycota incertae sedis</taxon>
        <taxon>Chytridiomycetes</taxon>
        <taxon>Chytridiales</taxon>
        <taxon>Chytriomycetaceae</taxon>
        <taxon>Rhizoclosmatium</taxon>
    </lineage>
</organism>
<dbReference type="AlphaFoldDB" id="A0A1Y2C4S1"/>
<dbReference type="InterPro" id="IPR057413">
    <property type="entry name" value="Beta-barrel_INTS6"/>
</dbReference>
<dbReference type="PANTHER" id="PTHR12957">
    <property type="entry name" value="DEAD/H BOX POLYPEPTIDE 26/DICE1-RELATED"/>
    <property type="match status" value="1"/>
</dbReference>
<dbReference type="STRING" id="329046.A0A1Y2C4S1"/>
<evidence type="ECO:0000259" key="1">
    <source>
        <dbReference type="Pfam" id="PF25462"/>
    </source>
</evidence>
<protein>
    <recommendedName>
        <fullName evidence="1">Integrator complex subunit 6-like beta-barrel domain-containing protein</fullName>
    </recommendedName>
</protein>
<sequence length="567" mass="64094">MLMWFTDGGNFSFYDKANSKCVIQNRLQIPGLHTPGSNVYLEPFRWDQRLHTFLLAPEGKKTHPEVGAMSGAMYSDVYAIWTKDHMKRCIENCMGAHKPPHPDVLPQTSSVTQPSVWVHMEEISASPSGNSRPKVFRMNIFPQADQGGTFPLPEPYVVDSRLNMPPQKSAIPYLVYTTTDMTYTIPHGFPYDRFTIEQSSFKELLARSSAKSSSSQTGICWTLYMRHSSPANNGLGEPIGFLKVSTASQRSGVMMYLLPYNFPKLFKLIDPLTKDPRMKANPPTQYINAFHAYLHEIPPYYHTSKFEFEKFSTSIKLRNKLDKKQHTTIEILQHTSNLVENVFDVSRDCVLGELRLLQFEFNTVVKQSQPTLKKLVRDQSYEDAQHSVPISEMSNHHSKLYIPPLRSPFESDDDILAKLKRDPFGNPWVTKQSTKQNTVIAIQADEDEISMEASLMREGDKVADAAKCAADLENARTHARKLSRRRSVSVSGSDKIADSLNRIDGGNVDIGEFVQDRVPSLVSSPLLLVLPPETSFSETQNGAVDILGFIKEIREGERKEGVIPRKY</sequence>
<dbReference type="GO" id="GO:0032039">
    <property type="term" value="C:integrator complex"/>
    <property type="evidence" value="ECO:0007669"/>
    <property type="project" value="TreeGrafter"/>
</dbReference>